<dbReference type="HOGENOM" id="CLU_2663023_0_0_3"/>
<proteinExistence type="predicted"/>
<protein>
    <submittedName>
        <fullName evidence="1">Uncharacterized protein</fullName>
    </submittedName>
</protein>
<name>K9WTW6_9NOST</name>
<dbReference type="RefSeq" id="WP_015206505.1">
    <property type="nucleotide sequence ID" value="NC_019757.1"/>
</dbReference>
<accession>K9WTW6</accession>
<dbReference type="EMBL" id="CP003642">
    <property type="protein sequence ID" value="AFZ23249.1"/>
    <property type="molecule type" value="Genomic_DNA"/>
</dbReference>
<evidence type="ECO:0000313" key="2">
    <source>
        <dbReference type="Proteomes" id="UP000010475"/>
    </source>
</evidence>
<dbReference type="Proteomes" id="UP000010475">
    <property type="component" value="Chromosome"/>
</dbReference>
<evidence type="ECO:0000313" key="1">
    <source>
        <dbReference type="EMBL" id="AFZ23249.1"/>
    </source>
</evidence>
<sequence>MTNLLQEAFAVVSQLPEAEQNAMVYAPLEAIAQLIWQQLAQREQQRHQTPIDFMQFAGIASAEESLLLQRLEDEIDELQSLD</sequence>
<keyword evidence="2" id="KW-1185">Reference proteome</keyword>
<dbReference type="OrthoDB" id="495947at2"/>
<gene>
    <name evidence="1" type="ORF">Cylst_0924</name>
</gene>
<dbReference type="KEGG" id="csg:Cylst_0924"/>
<dbReference type="AlphaFoldDB" id="K9WTW6"/>
<dbReference type="eggNOG" id="ENOG5030XS9">
    <property type="taxonomic scope" value="Bacteria"/>
</dbReference>
<organism evidence="1 2">
    <name type="scientific">Cylindrospermum stagnale PCC 7417</name>
    <dbReference type="NCBI Taxonomy" id="56107"/>
    <lineage>
        <taxon>Bacteria</taxon>
        <taxon>Bacillati</taxon>
        <taxon>Cyanobacteriota</taxon>
        <taxon>Cyanophyceae</taxon>
        <taxon>Nostocales</taxon>
        <taxon>Nostocaceae</taxon>
        <taxon>Cylindrospermum</taxon>
    </lineage>
</organism>
<reference evidence="1 2" key="1">
    <citation type="submission" date="2012-06" db="EMBL/GenBank/DDBJ databases">
        <title>Finished chromosome of genome of Cylindrospermum stagnale PCC 7417.</title>
        <authorList>
            <consortium name="US DOE Joint Genome Institute"/>
            <person name="Gugger M."/>
            <person name="Coursin T."/>
            <person name="Rippka R."/>
            <person name="Tandeau De Marsac N."/>
            <person name="Huntemann M."/>
            <person name="Wei C.-L."/>
            <person name="Han J."/>
            <person name="Detter J.C."/>
            <person name="Han C."/>
            <person name="Tapia R."/>
            <person name="Chen A."/>
            <person name="Kyrpides N."/>
            <person name="Mavromatis K."/>
            <person name="Markowitz V."/>
            <person name="Szeto E."/>
            <person name="Ivanova N."/>
            <person name="Pagani I."/>
            <person name="Pati A."/>
            <person name="Goodwin L."/>
            <person name="Nordberg H.P."/>
            <person name="Cantor M.N."/>
            <person name="Hua S.X."/>
            <person name="Woyke T."/>
            <person name="Kerfeld C.A."/>
        </authorList>
    </citation>
    <scope>NUCLEOTIDE SEQUENCE [LARGE SCALE GENOMIC DNA]</scope>
    <source>
        <strain evidence="1 2">PCC 7417</strain>
    </source>
</reference>